<dbReference type="SUPFAM" id="SSF49464">
    <property type="entry name" value="Carboxypeptidase regulatory domain-like"/>
    <property type="match status" value="1"/>
</dbReference>
<gene>
    <name evidence="2" type="ORF">QE382_002536</name>
</gene>
<keyword evidence="2" id="KW-0675">Receptor</keyword>
<dbReference type="Gene3D" id="2.60.40.1120">
    <property type="entry name" value="Carboxypeptidase-like, regulatory domain"/>
    <property type="match status" value="1"/>
</dbReference>
<keyword evidence="3" id="KW-1185">Reference proteome</keyword>
<reference evidence="2 3" key="1">
    <citation type="submission" date="2023-07" db="EMBL/GenBank/DDBJ databases">
        <title>Functional and genomic diversity of the sorghum phyllosphere microbiome.</title>
        <authorList>
            <person name="Shade A."/>
        </authorList>
    </citation>
    <scope>NUCLEOTIDE SEQUENCE [LARGE SCALE GENOMIC DNA]</scope>
    <source>
        <strain evidence="2 3">SORGH_AS_0892</strain>
    </source>
</reference>
<evidence type="ECO:0000313" key="3">
    <source>
        <dbReference type="Proteomes" id="UP001244640"/>
    </source>
</evidence>
<dbReference type="RefSeq" id="WP_307186174.1">
    <property type="nucleotide sequence ID" value="NZ_JAUTBA010000001.1"/>
</dbReference>
<dbReference type="EMBL" id="JAUTBA010000001">
    <property type="protein sequence ID" value="MDQ1150552.1"/>
    <property type="molecule type" value="Genomic_DNA"/>
</dbReference>
<feature type="domain" description="Outer membrane protein beta-barrel" evidence="1">
    <location>
        <begin position="377"/>
        <end position="776"/>
    </location>
</feature>
<dbReference type="Pfam" id="PF14905">
    <property type="entry name" value="OMP_b-brl_3"/>
    <property type="match status" value="1"/>
</dbReference>
<accession>A0ABU0U6H4</accession>
<evidence type="ECO:0000313" key="2">
    <source>
        <dbReference type="EMBL" id="MDQ1150552.1"/>
    </source>
</evidence>
<dbReference type="InterPro" id="IPR008969">
    <property type="entry name" value="CarboxyPept-like_regulatory"/>
</dbReference>
<dbReference type="InterPro" id="IPR041700">
    <property type="entry name" value="OMP_b-brl_3"/>
</dbReference>
<organism evidence="2 3">
    <name type="scientific">Sphingobacterium zeae</name>
    <dbReference type="NCBI Taxonomy" id="1776859"/>
    <lineage>
        <taxon>Bacteria</taxon>
        <taxon>Pseudomonadati</taxon>
        <taxon>Bacteroidota</taxon>
        <taxon>Sphingobacteriia</taxon>
        <taxon>Sphingobacteriales</taxon>
        <taxon>Sphingobacteriaceae</taxon>
        <taxon>Sphingobacterium</taxon>
    </lineage>
</organism>
<dbReference type="Proteomes" id="UP001244640">
    <property type="component" value="Unassembled WGS sequence"/>
</dbReference>
<comment type="caution">
    <text evidence="2">The sequence shown here is derived from an EMBL/GenBank/DDBJ whole genome shotgun (WGS) entry which is preliminary data.</text>
</comment>
<name>A0ABU0U6H4_9SPHI</name>
<sequence>MNKLIVVTLIIFFTNSLLFAQSTVIGKVSDQSGSPVPYATVSFQPLHAMKDTSIVKITDEYGNFQLLIYEKGTYLASVLIEKVLKTQQKIDIKESNETMALVVPKSRLTDLVLDEVTVNNRRPIIQRKIDRLIMHVGQTANAVGKSALDLLQIAPGVFVNNGQISINGIMGTRILVDGKSINLAGSDLKNYLQSLRSSEIQSIEIMAHPSAEFDAEGSGGIINIIFKKNDKQGINGYIGNDYGIGLGKYAAYNPYTALNYRKGKIGLTASYAYTHAKSYEELKQQRNFPNNGLYSQTTDNTQTNSNSRIRTAVTYDRSKKESFGLAYTSQYSNFTGPSVAHATVNYQDPAKNIISAGSFPSESKSNYQNLGLNYARETDSLHSKVTIIADYTHNKRTGNSISSTTDWNTTGSVMSDTLFRLDYPSTAKIFTGEAKYNWIVKKGNNLSIGLKSTATDIINTNNYQVFDQHWTPSPALDFEFAYKERIYATYANYAGKWAKIDYQFGLRGEKSIVQGRLWGAQQADLSQHYFNWFPSIFLKKDLNMEGSNYLTFSYNRRIRRPSYFDLNPYKYYIDNYSVQTGNPYLIPQFTNSIEIGGLWKEKYYSALNYSQTKNAISQIIRNQAQEELLTVIKDNVGTQKVWTATISVPVNFFSFWSSTNTVLFTNTRSASPNFNIKKASFLVQTEQEITCGKGYSMNINAFYTPQMLIGNIVTKAIGSVDLGIQKKFIKDKLVAKASISDIFYTNNYTATSYFDDTKIWISHQEQSRVCSISLIYNFKKGTAFKAKKMESSNMEENGRL</sequence>
<proteinExistence type="predicted"/>
<dbReference type="SUPFAM" id="SSF56935">
    <property type="entry name" value="Porins"/>
    <property type="match status" value="1"/>
</dbReference>
<dbReference type="InterPro" id="IPR037066">
    <property type="entry name" value="Plug_dom_sf"/>
</dbReference>
<dbReference type="Gene3D" id="2.170.130.10">
    <property type="entry name" value="TonB-dependent receptor, plug domain"/>
    <property type="match status" value="1"/>
</dbReference>
<protein>
    <submittedName>
        <fullName evidence="2">Iron complex outermembrane receptor protein</fullName>
    </submittedName>
</protein>
<evidence type="ECO:0000259" key="1">
    <source>
        <dbReference type="Pfam" id="PF14905"/>
    </source>
</evidence>